<keyword evidence="4" id="KW-1185">Reference proteome</keyword>
<feature type="compositionally biased region" description="Basic and acidic residues" evidence="2">
    <location>
        <begin position="1"/>
        <end position="11"/>
    </location>
</feature>
<reference evidence="3" key="1">
    <citation type="submission" date="2021-01" db="UniProtKB">
        <authorList>
            <consortium name="EnsemblMetazoa"/>
        </authorList>
    </citation>
    <scope>IDENTIFICATION</scope>
</reference>
<feature type="region of interest" description="Disordered" evidence="2">
    <location>
        <begin position="935"/>
        <end position="964"/>
    </location>
</feature>
<feature type="coiled-coil region" evidence="1">
    <location>
        <begin position="152"/>
        <end position="228"/>
    </location>
</feature>
<name>A0A7M5VC28_9CNID</name>
<feature type="compositionally biased region" description="Basic and acidic residues" evidence="2">
    <location>
        <begin position="47"/>
        <end position="58"/>
    </location>
</feature>
<dbReference type="RefSeq" id="XP_066915575.1">
    <property type="nucleotide sequence ID" value="XM_067059474.1"/>
</dbReference>
<feature type="coiled-coil region" evidence="1">
    <location>
        <begin position="517"/>
        <end position="576"/>
    </location>
</feature>
<feature type="coiled-coil region" evidence="1">
    <location>
        <begin position="626"/>
        <end position="699"/>
    </location>
</feature>
<protein>
    <submittedName>
        <fullName evidence="3">Uncharacterized protein</fullName>
    </submittedName>
</protein>
<feature type="compositionally biased region" description="Low complexity" evidence="2">
    <location>
        <begin position="945"/>
        <end position="959"/>
    </location>
</feature>
<feature type="region of interest" description="Disordered" evidence="2">
    <location>
        <begin position="898"/>
        <end position="917"/>
    </location>
</feature>
<feature type="region of interest" description="Disordered" evidence="2">
    <location>
        <begin position="1"/>
        <end position="139"/>
    </location>
</feature>
<evidence type="ECO:0000256" key="1">
    <source>
        <dbReference type="SAM" id="Coils"/>
    </source>
</evidence>
<organism evidence="3 4">
    <name type="scientific">Clytia hemisphaerica</name>
    <dbReference type="NCBI Taxonomy" id="252671"/>
    <lineage>
        <taxon>Eukaryota</taxon>
        <taxon>Metazoa</taxon>
        <taxon>Cnidaria</taxon>
        <taxon>Hydrozoa</taxon>
        <taxon>Hydroidolina</taxon>
        <taxon>Leptothecata</taxon>
        <taxon>Obeliida</taxon>
        <taxon>Clytiidae</taxon>
        <taxon>Clytia</taxon>
    </lineage>
</organism>
<evidence type="ECO:0000313" key="4">
    <source>
        <dbReference type="Proteomes" id="UP000594262"/>
    </source>
</evidence>
<sequence>MQKSKKTDRPSKTTTNKLTSGAAAKIKPKDGAPKGKTSGTGKQGAKIARDFDERDITARRSAPSSTKSSRKPSKASSITSETPLTRSQHKSSKTSLNGISPQERPSSTKASQLRGVVRKLSSQSDEPRLGSTPSSLAASRESIIEEWERFESLEKKQEIQALKNHIAEIKKESDRTTELLINKKNQYEESKSESSAKDEQIQLLQKQINELNQVIETLRAKKDEPKEKVFISKETDLDVGVEPQNEISAKNESLVDGVLVKTSTSKGTDTADLQNINIECVNHKVSMEFVSRETDTFDLNEAVLVQEQFGKLEEEVLVTRDEINEVCGQVCAEEDLKILQKEYDQLSSKHKDTTDRYEKQIELSNTLEGENKDLANDLRTTRQHMEDMTSKLNNVQQLVNVKNKEIFELSSSVNLLQKELDSTKDLAAEQQANVRNNNLTEFEKLQNKMSLVEDELMQSRQQKELCEDKIEQLMNENELLKDEKISLEKVTEEVSLQSAYNPLEPSMGEKSDSDLELGLLRQQLEEQHLEMTSLETNLKSDVSELRQNAENQEQLIAKLEHENQKLYKEKYELNENILVLQDRINAISKENESLLSNDSEHRISIEEDLNDSTSFSEHDSNIEQLLSIHKNEMDMLQEKLNETEKDHESALREKDDLISCKEQHILSLQIDLDEKSRDLKSLNTECSRLRALKDKEQATSDEQESYLLQEIEHVQHECKQKLHTMEEDKDRLTTLLQKQYDEKLIEMEVEFEQNKSIEIENVREDLQHEIDSLLSQRTELMSVLTKMESLLIARTPTSTTSSSGRNGFHFDFPDNGKLERKSKVEHSNDDMLLMISNLESQMNGTDLNKTWPLLENHTSSNRKAPLSPNGVKAQFERARSDISLQLRELDDIMMSDSRLPSLSASETRSHASEPRIGSSLNASFDELSFDHDDSISASSPLTKQTPLHSPTTTHTPSPSFRDSGISTIELSNRNTFYEKQLRDLLRSFLRFELQCHLIATDFSNEKWFLDLQKWKDRANKRLKRLEQRYLKYDNTLSKSITYRPTDEEVREIIADVNKKYDRFKQHEI</sequence>
<feature type="compositionally biased region" description="Polar residues" evidence="2">
    <location>
        <begin position="935"/>
        <end position="944"/>
    </location>
</feature>
<evidence type="ECO:0000256" key="2">
    <source>
        <dbReference type="SAM" id="MobiDB-lite"/>
    </source>
</evidence>
<feature type="coiled-coil region" evidence="1">
    <location>
        <begin position="385"/>
        <end position="493"/>
    </location>
</feature>
<accession>A0A7M5VC28</accession>
<feature type="compositionally biased region" description="Polar residues" evidence="2">
    <location>
        <begin position="93"/>
        <end position="111"/>
    </location>
</feature>
<dbReference type="EnsemblMetazoa" id="CLYHEMT007630.1">
    <property type="protein sequence ID" value="CLYHEMP007630.1"/>
    <property type="gene ID" value="CLYHEMG007630"/>
</dbReference>
<proteinExistence type="predicted"/>
<keyword evidence="1" id="KW-0175">Coiled coil</keyword>
<dbReference type="OrthoDB" id="10691968at2759"/>
<feature type="coiled-coil region" evidence="1">
    <location>
        <begin position="329"/>
        <end position="356"/>
    </location>
</feature>
<dbReference type="AlphaFoldDB" id="A0A7M5VC28"/>
<dbReference type="GeneID" id="136802729"/>
<evidence type="ECO:0000313" key="3">
    <source>
        <dbReference type="EnsemblMetazoa" id="CLYHEMP007630.1"/>
    </source>
</evidence>
<dbReference type="Proteomes" id="UP000594262">
    <property type="component" value="Unplaced"/>
</dbReference>